<dbReference type="PROSITE" id="PS50850">
    <property type="entry name" value="MFS"/>
    <property type="match status" value="1"/>
</dbReference>
<evidence type="ECO:0000256" key="6">
    <source>
        <dbReference type="ARBA" id="ARBA00023136"/>
    </source>
</evidence>
<evidence type="ECO:0000313" key="9">
    <source>
        <dbReference type="EMBL" id="ROZ61683.1"/>
    </source>
</evidence>
<dbReference type="EMBL" id="RKMF01000019">
    <property type="protein sequence ID" value="ROZ61683.1"/>
    <property type="molecule type" value="Genomic_DNA"/>
</dbReference>
<evidence type="ECO:0000256" key="3">
    <source>
        <dbReference type="ARBA" id="ARBA00022475"/>
    </source>
</evidence>
<keyword evidence="4 7" id="KW-0812">Transmembrane</keyword>
<dbReference type="AlphaFoldDB" id="A0A3N3ZM33"/>
<feature type="transmembrane region" description="Helical" evidence="7">
    <location>
        <begin position="354"/>
        <end position="378"/>
    </location>
</feature>
<name>A0A3N3ZM33_9MICC</name>
<dbReference type="InterPro" id="IPR020846">
    <property type="entry name" value="MFS_dom"/>
</dbReference>
<proteinExistence type="predicted"/>
<dbReference type="Gene3D" id="1.20.1250.20">
    <property type="entry name" value="MFS general substrate transporter like domains"/>
    <property type="match status" value="2"/>
</dbReference>
<dbReference type="GO" id="GO:0005886">
    <property type="term" value="C:plasma membrane"/>
    <property type="evidence" value="ECO:0007669"/>
    <property type="project" value="UniProtKB-SubCell"/>
</dbReference>
<reference evidence="9 10" key="1">
    <citation type="submission" date="2018-10" db="EMBL/GenBank/DDBJ databases">
        <title>Kocuria sp. M5W7-7, whole genome shotgun sequence.</title>
        <authorList>
            <person name="Tuo L."/>
        </authorList>
    </citation>
    <scope>NUCLEOTIDE SEQUENCE [LARGE SCALE GENOMIC DNA]</scope>
    <source>
        <strain evidence="9 10">M5W7-7</strain>
    </source>
</reference>
<feature type="transmembrane region" description="Helical" evidence="7">
    <location>
        <begin position="58"/>
        <end position="79"/>
    </location>
</feature>
<feature type="transmembrane region" description="Helical" evidence="7">
    <location>
        <begin position="320"/>
        <end position="342"/>
    </location>
</feature>
<dbReference type="PANTHER" id="PTHR23513">
    <property type="entry name" value="INTEGRAL MEMBRANE EFFLUX PROTEIN-RELATED"/>
    <property type="match status" value="1"/>
</dbReference>
<evidence type="ECO:0000259" key="8">
    <source>
        <dbReference type="PROSITE" id="PS50850"/>
    </source>
</evidence>
<keyword evidence="5 7" id="KW-1133">Transmembrane helix</keyword>
<keyword evidence="6 7" id="KW-0472">Membrane</keyword>
<feature type="transmembrane region" description="Helical" evidence="7">
    <location>
        <begin position="384"/>
        <end position="407"/>
    </location>
</feature>
<evidence type="ECO:0000256" key="7">
    <source>
        <dbReference type="SAM" id="Phobius"/>
    </source>
</evidence>
<dbReference type="CDD" id="cd06173">
    <property type="entry name" value="MFS_MefA_like"/>
    <property type="match status" value="1"/>
</dbReference>
<dbReference type="Pfam" id="PF05977">
    <property type="entry name" value="MFS_3"/>
    <property type="match status" value="1"/>
</dbReference>
<keyword evidence="3" id="KW-1003">Cell membrane</keyword>
<feature type="transmembrane region" description="Helical" evidence="7">
    <location>
        <begin position="234"/>
        <end position="255"/>
    </location>
</feature>
<feature type="transmembrane region" description="Helical" evidence="7">
    <location>
        <begin position="297"/>
        <end position="314"/>
    </location>
</feature>
<gene>
    <name evidence="9" type="ORF">EDL96_12635</name>
</gene>
<accession>A0A3N3ZM33</accession>
<dbReference type="SUPFAM" id="SSF103473">
    <property type="entry name" value="MFS general substrate transporter"/>
    <property type="match status" value="1"/>
</dbReference>
<feature type="domain" description="Major facilitator superfamily (MFS) profile" evidence="8">
    <location>
        <begin position="1"/>
        <end position="413"/>
    </location>
</feature>
<sequence>MSAATPSGTPSGTFRSFRHPNYRRWYAGAVVSNVGTWMQRTAQSWLVFAELTDHDTRVMGVVMALQFAPQLLLAPYAGVLVDRADRRRLLVLTQTVMATLALVLGVLIVTGLVTLPLVMAFALALGITTTFDAPARQTFVSQLVEDKDLSNAVALNSTSFNLARLVGPAVAGVLVAAVGSGWVFLLNSLSFAAMLAALWSLDRNLLRASPRASRGRGQIREGFAYVLSRPDLTAVLLTVFLLGTFGLNFAVYLAAMAGTEFGRGPDTFGLLNSVLAAGTLAGALLSAHRPRARLRMIFLGSAGFAVCTFMAAMAPTLWIFAAWLVPTGLSALTVSTTANAYVQTTTDAAVRGRVMSLYMAIFMGGTPLGAPLVGWITSEFGPRWGLGSAVFAGLAGVTVGAILWWRWARHLTADRRSGRYRTAVPRRPRDPRR</sequence>
<keyword evidence="10" id="KW-1185">Reference proteome</keyword>
<comment type="caution">
    <text evidence="9">The sequence shown here is derived from an EMBL/GenBank/DDBJ whole genome shotgun (WGS) entry which is preliminary data.</text>
</comment>
<dbReference type="InterPro" id="IPR036259">
    <property type="entry name" value="MFS_trans_sf"/>
</dbReference>
<dbReference type="Proteomes" id="UP000270616">
    <property type="component" value="Unassembled WGS sequence"/>
</dbReference>
<dbReference type="InterPro" id="IPR010290">
    <property type="entry name" value="TM_effector"/>
</dbReference>
<organism evidence="9 10">
    <name type="scientific">Kocuria soli</name>
    <dbReference type="NCBI Taxonomy" id="2485125"/>
    <lineage>
        <taxon>Bacteria</taxon>
        <taxon>Bacillati</taxon>
        <taxon>Actinomycetota</taxon>
        <taxon>Actinomycetes</taxon>
        <taxon>Micrococcales</taxon>
        <taxon>Micrococcaceae</taxon>
        <taxon>Kocuria</taxon>
    </lineage>
</organism>
<comment type="subcellular location">
    <subcellularLocation>
        <location evidence="1">Cell membrane</location>
        <topology evidence="1">Multi-pass membrane protein</topology>
    </subcellularLocation>
</comment>
<dbReference type="PANTHER" id="PTHR23513:SF11">
    <property type="entry name" value="STAPHYLOFERRIN A TRANSPORTER"/>
    <property type="match status" value="1"/>
</dbReference>
<dbReference type="OrthoDB" id="9775268at2"/>
<evidence type="ECO:0000256" key="5">
    <source>
        <dbReference type="ARBA" id="ARBA00022989"/>
    </source>
</evidence>
<evidence type="ECO:0000256" key="2">
    <source>
        <dbReference type="ARBA" id="ARBA00022448"/>
    </source>
</evidence>
<evidence type="ECO:0000256" key="4">
    <source>
        <dbReference type="ARBA" id="ARBA00022692"/>
    </source>
</evidence>
<evidence type="ECO:0000256" key="1">
    <source>
        <dbReference type="ARBA" id="ARBA00004651"/>
    </source>
</evidence>
<protein>
    <submittedName>
        <fullName evidence="9">MFS transporter</fullName>
    </submittedName>
</protein>
<feature type="transmembrane region" description="Helical" evidence="7">
    <location>
        <begin position="267"/>
        <end position="285"/>
    </location>
</feature>
<feature type="transmembrane region" description="Helical" evidence="7">
    <location>
        <begin position="100"/>
        <end position="127"/>
    </location>
</feature>
<feature type="transmembrane region" description="Helical" evidence="7">
    <location>
        <begin position="169"/>
        <end position="201"/>
    </location>
</feature>
<dbReference type="GO" id="GO:0022857">
    <property type="term" value="F:transmembrane transporter activity"/>
    <property type="evidence" value="ECO:0007669"/>
    <property type="project" value="InterPro"/>
</dbReference>
<keyword evidence="2" id="KW-0813">Transport</keyword>
<evidence type="ECO:0000313" key="10">
    <source>
        <dbReference type="Proteomes" id="UP000270616"/>
    </source>
</evidence>
<dbReference type="RefSeq" id="WP_123826591.1">
    <property type="nucleotide sequence ID" value="NZ_RKMF01000019.1"/>
</dbReference>